<sequence>MPCCLDRTVGLSEICMHSKPGTRATMYALHLNEQELRRHKLRNVMQSILLVGSLTLLAATIGWLLFGPAGILWVILLIGMALAFSPSISPQVILRLYGARRLRRSELPQVQESLAVLAQQAGLPSIPELHYLATPVPNAFAVGSASSSAIVLTDGLLRVMNLRELVGVLAHEVSHVRNHDLFIMGLADIISRVTGAMATTGIILLFFSLPLMLVEQEGFPWLLIALLLGAPTVNTLIQLTLSRTREFDADLDAAAITGDPAGLASALAKLQRYDLGFWERMLFPGRRNPHPSVLRTHPATEERIERLLSLQQVASLQPANEARSITLPGHLAPPTHRPRWRASGLWH</sequence>
<dbReference type="AlphaFoldDB" id="A0A2B8BIY6"/>
<keyword evidence="2" id="KW-1003">Cell membrane</keyword>
<keyword evidence="4 13" id="KW-0812">Transmembrane</keyword>
<feature type="region of interest" description="Disordered" evidence="12">
    <location>
        <begin position="326"/>
        <end position="347"/>
    </location>
</feature>
<evidence type="ECO:0000256" key="2">
    <source>
        <dbReference type="ARBA" id="ARBA00022475"/>
    </source>
</evidence>
<keyword evidence="6 11" id="KW-0378">Hydrolase</keyword>
<feature type="transmembrane region" description="Helical" evidence="13">
    <location>
        <begin position="193"/>
        <end position="213"/>
    </location>
</feature>
<evidence type="ECO:0000313" key="15">
    <source>
        <dbReference type="EMBL" id="PGH57689.1"/>
    </source>
</evidence>
<dbReference type="Gene3D" id="3.30.2010.10">
    <property type="entry name" value="Metalloproteases ('zincins'), catalytic domain"/>
    <property type="match status" value="1"/>
</dbReference>
<dbReference type="GO" id="GO:0005886">
    <property type="term" value="C:plasma membrane"/>
    <property type="evidence" value="ECO:0007669"/>
    <property type="project" value="UniProtKB-SubCell"/>
</dbReference>
<evidence type="ECO:0000256" key="10">
    <source>
        <dbReference type="ARBA" id="ARBA00023136"/>
    </source>
</evidence>
<evidence type="ECO:0000256" key="8">
    <source>
        <dbReference type="ARBA" id="ARBA00022989"/>
    </source>
</evidence>
<dbReference type="GO" id="GO:0004222">
    <property type="term" value="F:metalloendopeptidase activity"/>
    <property type="evidence" value="ECO:0007669"/>
    <property type="project" value="InterPro"/>
</dbReference>
<comment type="cofactor">
    <cofactor evidence="11">
        <name>Zn(2+)</name>
        <dbReference type="ChEBI" id="CHEBI:29105"/>
    </cofactor>
    <text evidence="11">Binds 1 zinc ion per subunit.</text>
</comment>
<reference evidence="16" key="1">
    <citation type="submission" date="2017-10" db="EMBL/GenBank/DDBJ databases">
        <authorList>
            <person name="Kravchenko I.K."/>
            <person name="Grouzdev D.S."/>
        </authorList>
    </citation>
    <scope>NUCLEOTIDE SEQUENCE [LARGE SCALE GENOMIC DNA]</scope>
    <source>
        <strain evidence="16">B2</strain>
    </source>
</reference>
<dbReference type="Proteomes" id="UP000225379">
    <property type="component" value="Unassembled WGS sequence"/>
</dbReference>
<name>A0A2B8BIY6_9PROT</name>
<evidence type="ECO:0000259" key="14">
    <source>
        <dbReference type="Pfam" id="PF01435"/>
    </source>
</evidence>
<dbReference type="InterPro" id="IPR001915">
    <property type="entry name" value="Peptidase_M48"/>
</dbReference>
<keyword evidence="9 11" id="KW-0482">Metalloprotease</keyword>
<evidence type="ECO:0000256" key="6">
    <source>
        <dbReference type="ARBA" id="ARBA00022801"/>
    </source>
</evidence>
<comment type="similarity">
    <text evidence="11">Belongs to the peptidase M48 family.</text>
</comment>
<keyword evidence="3 11" id="KW-0645">Protease</keyword>
<feature type="transmembrane region" description="Helical" evidence="13">
    <location>
        <begin position="47"/>
        <end position="66"/>
    </location>
</feature>
<dbReference type="PANTHER" id="PTHR43221">
    <property type="entry name" value="PROTEASE HTPX"/>
    <property type="match status" value="1"/>
</dbReference>
<evidence type="ECO:0000256" key="11">
    <source>
        <dbReference type="RuleBase" id="RU003983"/>
    </source>
</evidence>
<evidence type="ECO:0000256" key="4">
    <source>
        <dbReference type="ARBA" id="ARBA00022692"/>
    </source>
</evidence>
<dbReference type="EMBL" id="PDKW01000039">
    <property type="protein sequence ID" value="PGH57689.1"/>
    <property type="molecule type" value="Genomic_DNA"/>
</dbReference>
<evidence type="ECO:0000256" key="12">
    <source>
        <dbReference type="SAM" id="MobiDB-lite"/>
    </source>
</evidence>
<dbReference type="GO" id="GO:0006508">
    <property type="term" value="P:proteolysis"/>
    <property type="evidence" value="ECO:0007669"/>
    <property type="project" value="UniProtKB-KW"/>
</dbReference>
<accession>A0A2B8BIY6</accession>
<evidence type="ECO:0000256" key="3">
    <source>
        <dbReference type="ARBA" id="ARBA00022670"/>
    </source>
</evidence>
<protein>
    <submittedName>
        <fullName evidence="15">Peptidase M48</fullName>
    </submittedName>
</protein>
<keyword evidence="5" id="KW-0479">Metal-binding</keyword>
<keyword evidence="10 13" id="KW-0472">Membrane</keyword>
<evidence type="ECO:0000256" key="9">
    <source>
        <dbReference type="ARBA" id="ARBA00023049"/>
    </source>
</evidence>
<dbReference type="GO" id="GO:0046872">
    <property type="term" value="F:metal ion binding"/>
    <property type="evidence" value="ECO:0007669"/>
    <property type="project" value="UniProtKB-KW"/>
</dbReference>
<dbReference type="PANTHER" id="PTHR43221:SF1">
    <property type="entry name" value="PROTEASE HTPX"/>
    <property type="match status" value="1"/>
</dbReference>
<comment type="subcellular location">
    <subcellularLocation>
        <location evidence="1">Cell membrane</location>
        <topology evidence="1">Multi-pass membrane protein</topology>
    </subcellularLocation>
</comment>
<keyword evidence="7 11" id="KW-0862">Zinc</keyword>
<dbReference type="InterPro" id="IPR050083">
    <property type="entry name" value="HtpX_protease"/>
</dbReference>
<feature type="domain" description="Peptidase M48" evidence="14">
    <location>
        <begin position="108"/>
        <end position="309"/>
    </location>
</feature>
<evidence type="ECO:0000313" key="16">
    <source>
        <dbReference type="Proteomes" id="UP000225379"/>
    </source>
</evidence>
<keyword evidence="8 13" id="KW-1133">Transmembrane helix</keyword>
<proteinExistence type="inferred from homology"/>
<dbReference type="Pfam" id="PF01435">
    <property type="entry name" value="Peptidase_M48"/>
    <property type="match status" value="1"/>
</dbReference>
<gene>
    <name evidence="15" type="ORF">CRT60_06775</name>
</gene>
<evidence type="ECO:0000256" key="5">
    <source>
        <dbReference type="ARBA" id="ARBA00022723"/>
    </source>
</evidence>
<dbReference type="CDD" id="cd07339">
    <property type="entry name" value="M48B_HtpX_like"/>
    <property type="match status" value="1"/>
</dbReference>
<feature type="transmembrane region" description="Helical" evidence="13">
    <location>
        <begin position="219"/>
        <end position="237"/>
    </location>
</feature>
<evidence type="ECO:0000256" key="1">
    <source>
        <dbReference type="ARBA" id="ARBA00004651"/>
    </source>
</evidence>
<organism evidence="15 16">
    <name type="scientific">Azospirillum palustre</name>
    <dbReference type="NCBI Taxonomy" id="2044885"/>
    <lineage>
        <taxon>Bacteria</taxon>
        <taxon>Pseudomonadati</taxon>
        <taxon>Pseudomonadota</taxon>
        <taxon>Alphaproteobacteria</taxon>
        <taxon>Rhodospirillales</taxon>
        <taxon>Azospirillaceae</taxon>
        <taxon>Azospirillum</taxon>
    </lineage>
</organism>
<feature type="transmembrane region" description="Helical" evidence="13">
    <location>
        <begin position="72"/>
        <end position="94"/>
    </location>
</feature>
<keyword evidence="16" id="KW-1185">Reference proteome</keyword>
<evidence type="ECO:0000256" key="13">
    <source>
        <dbReference type="SAM" id="Phobius"/>
    </source>
</evidence>
<comment type="caution">
    <text evidence="15">The sequence shown here is derived from an EMBL/GenBank/DDBJ whole genome shotgun (WGS) entry which is preliminary data.</text>
</comment>
<evidence type="ECO:0000256" key="7">
    <source>
        <dbReference type="ARBA" id="ARBA00022833"/>
    </source>
</evidence>